<proteinExistence type="predicted"/>
<comment type="caution">
    <text evidence="1">The sequence shown here is derived from an EMBL/GenBank/DDBJ whole genome shotgun (WGS) entry which is preliminary data.</text>
</comment>
<feature type="non-terminal residue" evidence="1">
    <location>
        <position position="1"/>
    </location>
</feature>
<keyword evidence="2" id="KW-1185">Reference proteome</keyword>
<accession>A0A164DXP1</accession>
<name>A0A164DXP1_9CRUS</name>
<reference evidence="1 2" key="1">
    <citation type="submission" date="2016-03" db="EMBL/GenBank/DDBJ databases">
        <title>EvidentialGene: Evidence-directed Construction of Genes on Genomes.</title>
        <authorList>
            <person name="Gilbert D.G."/>
            <person name="Choi J.-H."/>
            <person name="Mockaitis K."/>
            <person name="Colbourne J."/>
            <person name="Pfrender M."/>
        </authorList>
    </citation>
    <scope>NUCLEOTIDE SEQUENCE [LARGE SCALE GENOMIC DNA]</scope>
    <source>
        <strain evidence="1 2">Xinb3</strain>
        <tissue evidence="1">Complete organism</tissue>
    </source>
</reference>
<organism evidence="1 2">
    <name type="scientific">Daphnia magna</name>
    <dbReference type="NCBI Taxonomy" id="35525"/>
    <lineage>
        <taxon>Eukaryota</taxon>
        <taxon>Metazoa</taxon>
        <taxon>Ecdysozoa</taxon>
        <taxon>Arthropoda</taxon>
        <taxon>Crustacea</taxon>
        <taxon>Branchiopoda</taxon>
        <taxon>Diplostraca</taxon>
        <taxon>Cladocera</taxon>
        <taxon>Anomopoda</taxon>
        <taxon>Daphniidae</taxon>
        <taxon>Daphnia</taxon>
    </lineage>
</organism>
<evidence type="ECO:0000313" key="1">
    <source>
        <dbReference type="EMBL" id="KZR96215.1"/>
    </source>
</evidence>
<protein>
    <submittedName>
        <fullName evidence="1">Estradiol-like protein</fullName>
    </submittedName>
</protein>
<dbReference type="AlphaFoldDB" id="A0A164DXP1"/>
<gene>
    <name evidence="1" type="ORF">APZ42_009579</name>
</gene>
<dbReference type="EMBL" id="LRGB01025685">
    <property type="protein sequence ID" value="KZR96215.1"/>
    <property type="molecule type" value="Genomic_DNA"/>
</dbReference>
<evidence type="ECO:0000313" key="2">
    <source>
        <dbReference type="Proteomes" id="UP000076858"/>
    </source>
</evidence>
<dbReference type="Proteomes" id="UP000076858">
    <property type="component" value="Unassembled WGS sequence"/>
</dbReference>
<sequence>LSMAITAEKLCFHVIATCLDLKGYGANYMQQNNPNIFLVQIDVTKPAEIENVLQTVNENLQNTQTALWALITRNNMKFDT</sequence>
<feature type="non-terminal residue" evidence="1">
    <location>
        <position position="80"/>
    </location>
</feature>